<dbReference type="VEuPathDB" id="FungiDB:AAP_04807"/>
<proteinExistence type="predicted"/>
<feature type="compositionally biased region" description="Basic and acidic residues" evidence="1">
    <location>
        <begin position="84"/>
        <end position="95"/>
    </location>
</feature>
<feature type="region of interest" description="Disordered" evidence="1">
    <location>
        <begin position="685"/>
        <end position="710"/>
    </location>
</feature>
<reference evidence="2 3" key="1">
    <citation type="journal article" date="2016" name="Genome Biol. Evol.">
        <title>Divergent and convergent evolution of fungal pathogenicity.</title>
        <authorList>
            <person name="Shang Y."/>
            <person name="Xiao G."/>
            <person name="Zheng P."/>
            <person name="Cen K."/>
            <person name="Zhan S."/>
            <person name="Wang C."/>
        </authorList>
    </citation>
    <scope>NUCLEOTIDE SEQUENCE [LARGE SCALE GENOMIC DNA]</scope>
    <source>
        <strain evidence="2 3">ARSEF 7405</strain>
    </source>
</reference>
<feature type="compositionally biased region" description="Basic and acidic residues" evidence="1">
    <location>
        <begin position="700"/>
        <end position="710"/>
    </location>
</feature>
<dbReference type="Pfam" id="PF26001">
    <property type="entry name" value="Pex8"/>
    <property type="match status" value="1"/>
</dbReference>
<dbReference type="PANTHER" id="PTHR39214">
    <property type="entry name" value="MICROBODY (PEROXISOME) BIOGENESIS PROTEIN PEROXIN 8 (EUROFUNG)"/>
    <property type="match status" value="1"/>
</dbReference>
<gene>
    <name evidence="2" type="ORF">AAP_04807</name>
</gene>
<evidence type="ECO:0000313" key="3">
    <source>
        <dbReference type="Proteomes" id="UP000242877"/>
    </source>
</evidence>
<comment type="caution">
    <text evidence="2">The sequence shown here is derived from an EMBL/GenBank/DDBJ whole genome shotgun (WGS) entry which is preliminary data.</text>
</comment>
<organism evidence="2 3">
    <name type="scientific">Ascosphaera apis ARSEF 7405</name>
    <dbReference type="NCBI Taxonomy" id="392613"/>
    <lineage>
        <taxon>Eukaryota</taxon>
        <taxon>Fungi</taxon>
        <taxon>Dikarya</taxon>
        <taxon>Ascomycota</taxon>
        <taxon>Pezizomycotina</taxon>
        <taxon>Eurotiomycetes</taxon>
        <taxon>Eurotiomycetidae</taxon>
        <taxon>Onygenales</taxon>
        <taxon>Ascosphaeraceae</taxon>
        <taxon>Ascosphaera</taxon>
    </lineage>
</organism>
<feature type="region of interest" description="Disordered" evidence="1">
    <location>
        <begin position="84"/>
        <end position="109"/>
    </location>
</feature>
<dbReference type="AlphaFoldDB" id="A0A167WDM2"/>
<dbReference type="EMBL" id="AZGZ01000024">
    <property type="protein sequence ID" value="KZZ88709.1"/>
    <property type="molecule type" value="Genomic_DNA"/>
</dbReference>
<accession>A0A167WDM2</accession>
<sequence>MAERSLGALIHSLQTTSSLDGINGILPKATGLLTILSNPLNLSLLSSHLLSAPGIWNNPSLDLHACRRIIGVYNSAAIHVVQREEQAEEKKKEENDNNNNNNQLLQPQTQPLTRNEWVQALIGGSGAHGRAAATSPAWRHLLLLGGLLIGMEGQYRQSLSMGMRRKLIHALVETVQATLKELHVSPPIAGHCVVMVLTYTWDLLSVQEQRQFDPNVLLTLLLSSAFMSREEGLEGGFFFDTVEQDMKVDSQGHLHWSAQSPSFERIRAVAARPLVASFGPLSKLIAHCLESCQPELASHSVDTLLEFSRTLLSQWRQVKMCGVDPSEELEIVDGNTLKTTIPVLRQLFKMSFFSTVISLRAVMGRVINDRVLAADGYAPYIAMKSLHILRNFCFVSALMGSSSQYTFVSLTSIDILAQHPVLSQQFLTEIRPTEAGRIPAHPLDRCLDLYFLNTAEHFSLVLTPDVNEELLISAALPYLSSGADSRLIEIFEAAHSVTLSVLAAPKSAEMASRYLELYVKNLFSVFPANLSARQFRLAYKTILQITAPPSPLANSQPLLPSVLLDMLYDRALHAPTIPLPPNVIAPDPSGGALTESPAQLLSEQSVLTLALIDCLCFLNVQNLEEWLPLTAKLINRISDEEMRKVCQERFWEAMSNGEMDVQRAHFCVIWWSTRGGREAVLFGEGQGGEEGVEEEMGGGNEKEEYLQPKL</sequence>
<protein>
    <submittedName>
        <fullName evidence="2">Peroxin 8</fullName>
    </submittedName>
</protein>
<keyword evidence="3" id="KW-1185">Reference proteome</keyword>
<evidence type="ECO:0000313" key="2">
    <source>
        <dbReference type="EMBL" id="KZZ88709.1"/>
    </source>
</evidence>
<dbReference type="Proteomes" id="UP000242877">
    <property type="component" value="Unassembled WGS sequence"/>
</dbReference>
<dbReference type="PANTHER" id="PTHR39214:SF1">
    <property type="entry name" value="MICROBODY (PEROXISOME) BIOGENESIS PROTEIN PEROXIN 8 (EUROFUNG)"/>
    <property type="match status" value="1"/>
</dbReference>
<evidence type="ECO:0000256" key="1">
    <source>
        <dbReference type="SAM" id="MobiDB-lite"/>
    </source>
</evidence>
<name>A0A167WDM2_9EURO</name>
<dbReference type="InterPro" id="IPR055334">
    <property type="entry name" value="PEX8-like"/>
</dbReference>
<feature type="compositionally biased region" description="Low complexity" evidence="1">
    <location>
        <begin position="97"/>
        <end position="109"/>
    </location>
</feature>
<dbReference type="OrthoDB" id="2357318at2759"/>